<feature type="domain" description="NolW-like" evidence="14">
    <location>
        <begin position="336"/>
        <end position="426"/>
    </location>
</feature>
<evidence type="ECO:0000256" key="1">
    <source>
        <dbReference type="ARBA" id="ARBA00004442"/>
    </source>
</evidence>
<dbReference type="InterPro" id="IPR004846">
    <property type="entry name" value="T2SS/T3SS_dom"/>
</dbReference>
<comment type="similarity">
    <text evidence="2">Belongs to the bacterial secretin family. GSP D subfamily.</text>
</comment>
<evidence type="ECO:0000256" key="2">
    <source>
        <dbReference type="ARBA" id="ARBA00006980"/>
    </source>
</evidence>
<evidence type="ECO:0000313" key="17">
    <source>
        <dbReference type="Proteomes" id="UP000443582"/>
    </source>
</evidence>
<evidence type="ECO:0000256" key="6">
    <source>
        <dbReference type="ARBA" id="ARBA00022729"/>
    </source>
</evidence>
<evidence type="ECO:0000259" key="13">
    <source>
        <dbReference type="Pfam" id="PF00263"/>
    </source>
</evidence>
<keyword evidence="7" id="KW-0653">Protein transport</keyword>
<organism evidence="16 17">
    <name type="scientific">Halobacteriovorax vibrionivorans</name>
    <dbReference type="NCBI Taxonomy" id="2152716"/>
    <lineage>
        <taxon>Bacteria</taxon>
        <taxon>Pseudomonadati</taxon>
        <taxon>Bdellovibrionota</taxon>
        <taxon>Bacteriovoracia</taxon>
        <taxon>Bacteriovoracales</taxon>
        <taxon>Halobacteriovoraceae</taxon>
        <taxon>Halobacteriovorax</taxon>
    </lineage>
</organism>
<keyword evidence="8" id="KW-0472">Membrane</keyword>
<accession>A0ABY0IDQ8</accession>
<evidence type="ECO:0000259" key="14">
    <source>
        <dbReference type="Pfam" id="PF03958"/>
    </source>
</evidence>
<evidence type="ECO:0000256" key="8">
    <source>
        <dbReference type="ARBA" id="ARBA00023136"/>
    </source>
</evidence>
<feature type="domain" description="GspD-like N0" evidence="15">
    <location>
        <begin position="92"/>
        <end position="160"/>
    </location>
</feature>
<feature type="domain" description="Type II/III secretion system secretin-like" evidence="13">
    <location>
        <begin position="516"/>
        <end position="680"/>
    </location>
</feature>
<feature type="compositionally biased region" description="Polar residues" evidence="11">
    <location>
        <begin position="746"/>
        <end position="759"/>
    </location>
</feature>
<keyword evidence="3 10" id="KW-0813">Transport</keyword>
<gene>
    <name evidence="16" type="primary">gspD</name>
    <name evidence="16" type="ORF">DAY19_14040</name>
</gene>
<dbReference type="InterPro" id="IPR038591">
    <property type="entry name" value="NolW-like_sf"/>
</dbReference>
<dbReference type="NCBIfam" id="TIGR02517">
    <property type="entry name" value="type_II_gspD"/>
    <property type="match status" value="1"/>
</dbReference>
<dbReference type="Proteomes" id="UP000443582">
    <property type="component" value="Unassembled WGS sequence"/>
</dbReference>
<dbReference type="Pfam" id="PF03958">
    <property type="entry name" value="Secretin_N"/>
    <property type="match status" value="3"/>
</dbReference>
<keyword evidence="6 12" id="KW-0732">Signal</keyword>
<evidence type="ECO:0000256" key="5">
    <source>
        <dbReference type="ARBA" id="ARBA00022692"/>
    </source>
</evidence>
<protein>
    <submittedName>
        <fullName evidence="16">Type II secretion system protein GspD</fullName>
    </submittedName>
</protein>
<dbReference type="Pfam" id="PF00263">
    <property type="entry name" value="Secretin"/>
    <property type="match status" value="1"/>
</dbReference>
<evidence type="ECO:0000256" key="7">
    <source>
        <dbReference type="ARBA" id="ARBA00022927"/>
    </source>
</evidence>
<evidence type="ECO:0000256" key="4">
    <source>
        <dbReference type="ARBA" id="ARBA00022452"/>
    </source>
</evidence>
<feature type="domain" description="NolW-like" evidence="14">
    <location>
        <begin position="252"/>
        <end position="325"/>
    </location>
</feature>
<evidence type="ECO:0000256" key="12">
    <source>
        <dbReference type="SAM" id="SignalP"/>
    </source>
</evidence>
<evidence type="ECO:0000256" key="9">
    <source>
        <dbReference type="ARBA" id="ARBA00023237"/>
    </source>
</evidence>
<keyword evidence="5" id="KW-0812">Transmembrane</keyword>
<feature type="compositionally biased region" description="Basic and acidic residues" evidence="11">
    <location>
        <begin position="733"/>
        <end position="745"/>
    </location>
</feature>
<feature type="chain" id="PRO_5046092191" evidence="12">
    <location>
        <begin position="24"/>
        <end position="799"/>
    </location>
</feature>
<feature type="compositionally biased region" description="Polar residues" evidence="11">
    <location>
        <begin position="46"/>
        <end position="67"/>
    </location>
</feature>
<dbReference type="RefSeq" id="WP_115363570.1">
    <property type="nucleotide sequence ID" value="NZ_QDKL01000003.1"/>
</dbReference>
<feature type="signal peptide" evidence="12">
    <location>
        <begin position="1"/>
        <end position="23"/>
    </location>
</feature>
<dbReference type="PANTHER" id="PTHR30332">
    <property type="entry name" value="PROBABLE GENERAL SECRETION PATHWAY PROTEIN D"/>
    <property type="match status" value="1"/>
</dbReference>
<feature type="compositionally biased region" description="Basic and acidic residues" evidence="11">
    <location>
        <begin position="780"/>
        <end position="792"/>
    </location>
</feature>
<feature type="region of interest" description="Disordered" evidence="11">
    <location>
        <begin position="31"/>
        <end position="72"/>
    </location>
</feature>
<dbReference type="InterPro" id="IPR050810">
    <property type="entry name" value="Bact_Secretion_Sys_Channel"/>
</dbReference>
<keyword evidence="4" id="KW-1134">Transmembrane beta strand</keyword>
<dbReference type="InterPro" id="IPR001775">
    <property type="entry name" value="GspD/PilQ"/>
</dbReference>
<keyword evidence="17" id="KW-1185">Reference proteome</keyword>
<reference evidence="17" key="1">
    <citation type="journal article" date="2019" name="Int. J. Syst. Evol. Microbiol.">
        <title>Halobacteriovorax valvorus sp. nov., a novel prokaryotic predator isolated from coastal seawater of China.</title>
        <authorList>
            <person name="Chen M.-X."/>
        </authorList>
    </citation>
    <scope>NUCLEOTIDE SEQUENCE [LARGE SCALE GENOMIC DNA]</scope>
    <source>
        <strain evidence="17">BL9</strain>
    </source>
</reference>
<dbReference type="EMBL" id="QDKL01000003">
    <property type="protein sequence ID" value="RZF21096.1"/>
    <property type="molecule type" value="Genomic_DNA"/>
</dbReference>
<dbReference type="PANTHER" id="PTHR30332:SF24">
    <property type="entry name" value="SECRETIN GSPD-RELATED"/>
    <property type="match status" value="1"/>
</dbReference>
<dbReference type="Pfam" id="PF21305">
    <property type="entry name" value="type_II_gspD_N0"/>
    <property type="match status" value="1"/>
</dbReference>
<evidence type="ECO:0000259" key="15">
    <source>
        <dbReference type="Pfam" id="PF21305"/>
    </source>
</evidence>
<dbReference type="InterPro" id="IPR005644">
    <property type="entry name" value="NolW-like"/>
</dbReference>
<evidence type="ECO:0000256" key="10">
    <source>
        <dbReference type="RuleBase" id="RU004004"/>
    </source>
</evidence>
<feature type="domain" description="NolW-like" evidence="14">
    <location>
        <begin position="188"/>
        <end position="246"/>
    </location>
</feature>
<sequence length="799" mass="87821">MKKLFLNLSALSLLCLSTPYAEAQFRQFKSKTKVNRDSSDRPSAANLLNTSTATSGSDAFGRTANQPKKTDDAYVNLNPETAFGPEIVTSFDFEDTSLQDLTKHMQKLTGLNLIIDKDLKGKISISAPTPITVGDAWKAYLAALNMNGLTMVKSGAFYKIVQARDIRYIPTKIYTGNYVPETENYLMKIIALKNIDSTEVSRSFRPFMSRYGRIIEIKQTNTIIIQDTGSNINRLMSLIKFIDVPGHEETLQIIPVKNTSASEIAKLLDKILKDDTSKKTARRSNDGGGQSISKLTAEPRTNSIIAMANSSGAKRLKELINKLDVELVASNNEQIHVYYLYHGDAEDMSKTLSELVSSSGSSRTSRTTRRSRFSRAASNDDENELFNAEVRITADKSNNALVVTASPTDWLTLEKVIKKLDQPKDQVFVEGLIMETNISKSRDLGVSIVGAYGTGAADRAGSLQGSSGSTLTQLLSGSWQSIGGLFAGIGIGNEVEVDVGGQTVKIDSVNALISAIASHGDTNVLSTPQLLVQDNTEGVFEVGEKIPVPKETQASNGSTTTSLETQNVTLKLKITPQINKVTRYIKLKIDQNLEDFSSRALPSGVQNVGVGTVVRSAVTTVTVRDRDTIAMSGLMRDKTVDSVSKVPLLGDIPVLGWLFKNTSTQTEKLNMLFFLTPSILDNYQQDVAETVKENLNRRASHLKKYHGENDPFKSTAKGLYNKAKKQQDGPLYDESRNRYYKDQNKKGVQNQEMDLNSSAPVDKPKYEDIVQKVKSKKAASKKDNEVRIKTSNKDVIISK</sequence>
<dbReference type="PRINTS" id="PR00811">
    <property type="entry name" value="BCTERIALGSPD"/>
</dbReference>
<dbReference type="Gene3D" id="3.30.1370.120">
    <property type="match status" value="3"/>
</dbReference>
<feature type="compositionally biased region" description="Basic and acidic residues" evidence="11">
    <location>
        <begin position="762"/>
        <end position="771"/>
    </location>
</feature>
<comment type="caution">
    <text evidence="16">The sequence shown here is derived from an EMBL/GenBank/DDBJ whole genome shotgun (WGS) entry which is preliminary data.</text>
</comment>
<name>A0ABY0IDQ8_9BACT</name>
<keyword evidence="9" id="KW-0998">Cell outer membrane</keyword>
<feature type="region of interest" description="Disordered" evidence="11">
    <location>
        <begin position="356"/>
        <end position="379"/>
    </location>
</feature>
<evidence type="ECO:0000313" key="16">
    <source>
        <dbReference type="EMBL" id="RZF21096.1"/>
    </source>
</evidence>
<comment type="subcellular location">
    <subcellularLocation>
        <location evidence="1 10">Cell outer membrane</location>
    </subcellularLocation>
</comment>
<dbReference type="InterPro" id="IPR049371">
    <property type="entry name" value="GspD-like_N0"/>
</dbReference>
<proteinExistence type="inferred from homology"/>
<dbReference type="InterPro" id="IPR013356">
    <property type="entry name" value="T2SS_GspD"/>
</dbReference>
<feature type="region of interest" description="Disordered" evidence="11">
    <location>
        <begin position="702"/>
        <end position="799"/>
    </location>
</feature>
<evidence type="ECO:0000256" key="11">
    <source>
        <dbReference type="SAM" id="MobiDB-lite"/>
    </source>
</evidence>
<evidence type="ECO:0000256" key="3">
    <source>
        <dbReference type="ARBA" id="ARBA00022448"/>
    </source>
</evidence>